<dbReference type="STRING" id="856793.MICA_560"/>
<dbReference type="AlphaFoldDB" id="G2KMW5"/>
<dbReference type="HOGENOM" id="CLU_1238992_0_0_5"/>
<organism evidence="3 4">
    <name type="scientific">Micavibrio aeruginosavorus (strain ARL-13)</name>
    <dbReference type="NCBI Taxonomy" id="856793"/>
    <lineage>
        <taxon>Bacteria</taxon>
        <taxon>Pseudomonadati</taxon>
        <taxon>Bdellovibrionota</taxon>
        <taxon>Bdellovibrionia</taxon>
        <taxon>Bdellovibrionales</taxon>
        <taxon>Pseudobdellovibrionaceae</taxon>
        <taxon>Micavibrio</taxon>
    </lineage>
</organism>
<evidence type="ECO:0000313" key="3">
    <source>
        <dbReference type="EMBL" id="AEP08897.1"/>
    </source>
</evidence>
<dbReference type="RefSeq" id="WP_014102120.1">
    <property type="nucleotide sequence ID" value="NC_016026.1"/>
</dbReference>
<feature type="region of interest" description="Disordered" evidence="2">
    <location>
        <begin position="179"/>
        <end position="198"/>
    </location>
</feature>
<evidence type="ECO:0000256" key="2">
    <source>
        <dbReference type="SAM" id="MobiDB-lite"/>
    </source>
</evidence>
<keyword evidence="1" id="KW-0175">Coiled coil</keyword>
<evidence type="ECO:0000313" key="4">
    <source>
        <dbReference type="Proteomes" id="UP000009286"/>
    </source>
</evidence>
<name>G2KMW5_MICAA</name>
<gene>
    <name evidence="3" type="ordered locus">MICA_560</name>
</gene>
<keyword evidence="4" id="KW-1185">Reference proteome</keyword>
<feature type="compositionally biased region" description="Gly residues" evidence="2">
    <location>
        <begin position="179"/>
        <end position="193"/>
    </location>
</feature>
<accession>G2KMW5</accession>
<protein>
    <submittedName>
        <fullName evidence="3">Uncharacterized protein</fullName>
    </submittedName>
</protein>
<proteinExistence type="predicted"/>
<dbReference type="Proteomes" id="UP000009286">
    <property type="component" value="Chromosome"/>
</dbReference>
<reference evidence="3 4" key="1">
    <citation type="journal article" date="2011" name="BMC Genomics">
        <title>Genomic insights into an obligate epibiotic bacterial predator: Micavibrio aeruginosavorus ARL-13.</title>
        <authorList>
            <person name="Wang Z."/>
            <person name="Kadouri D."/>
            <person name="Wu M."/>
        </authorList>
    </citation>
    <scope>NUCLEOTIDE SEQUENCE [LARGE SCALE GENOMIC DNA]</scope>
    <source>
        <strain evidence="3 4">ARL-13</strain>
    </source>
</reference>
<feature type="coiled-coil region" evidence="1">
    <location>
        <begin position="12"/>
        <end position="71"/>
    </location>
</feature>
<dbReference type="EMBL" id="CP002382">
    <property type="protein sequence ID" value="AEP08897.1"/>
    <property type="molecule type" value="Genomic_DNA"/>
</dbReference>
<evidence type="ECO:0000256" key="1">
    <source>
        <dbReference type="SAM" id="Coils"/>
    </source>
</evidence>
<sequence>MPVIDTDTAEGKAELQKMIDKETEGLKAKKDELLGEVKKLKDSSKSIQEQLDELKAAKDAAEEEAAAKGGDVEKIKSTLEARHAKEKGDLSAKLADREAKLHKLLVDNGLTEALTKAGVTNPAHLKAAKAMILAENKAEVSDADGAAVATISGKPIQEFVSSFAQGEDGKHFIAATANSGGGAGGSNGGGKAAGGQTRSAMNHVDKAAYIKEHGQEAYLALPE</sequence>
<dbReference type="OrthoDB" id="8085812at2"/>
<dbReference type="KEGG" id="mai:MICA_560"/>
<dbReference type="eggNOG" id="ENOG50331TE">
    <property type="taxonomic scope" value="Bacteria"/>
</dbReference>